<keyword evidence="1" id="KW-0472">Membrane</keyword>
<sequence>MYPIQMRPPSYDDSELISLIQFHSIDIIVGAFSSLICVITFFVFISSKQMMCRNKLLTLLAAADLCTSLGIFVLGMMRKALYEQIMETSRIPVGPGYNKYKQ</sequence>
<reference evidence="3" key="2">
    <citation type="submission" date="2016-06" db="UniProtKB">
        <authorList>
            <consortium name="WormBaseParasite"/>
        </authorList>
    </citation>
    <scope>IDENTIFICATION</scope>
</reference>
<evidence type="ECO:0000313" key="2">
    <source>
        <dbReference type="Proteomes" id="UP000050741"/>
    </source>
</evidence>
<name>A0A183BX27_GLOPA</name>
<feature type="transmembrane region" description="Helical" evidence="1">
    <location>
        <begin position="56"/>
        <end position="77"/>
    </location>
</feature>
<accession>A0A183BX27</accession>
<reference evidence="2" key="1">
    <citation type="submission" date="2014-05" db="EMBL/GenBank/DDBJ databases">
        <title>The genome and life-stage specific transcriptomes of Globodera pallida elucidate key aspects of plant parasitism by a cyst nematode.</title>
        <authorList>
            <person name="Cotton J.A."/>
            <person name="Lilley C.J."/>
            <person name="Jones L.M."/>
            <person name="Kikuchi T."/>
            <person name="Reid A.J."/>
            <person name="Thorpe P."/>
            <person name="Tsai I.J."/>
            <person name="Beasley H."/>
            <person name="Blok V."/>
            <person name="Cock P.J.A."/>
            <person name="Van den Akker S.E."/>
            <person name="Holroyd N."/>
            <person name="Hunt M."/>
            <person name="Mantelin S."/>
            <person name="Naghra H."/>
            <person name="Pain A."/>
            <person name="Palomares-Rius J.E."/>
            <person name="Zarowiecki M."/>
            <person name="Berriman M."/>
            <person name="Jones J.T."/>
            <person name="Urwin P.E."/>
        </authorList>
    </citation>
    <scope>NUCLEOTIDE SEQUENCE [LARGE SCALE GENOMIC DNA]</scope>
    <source>
        <strain evidence="2">Lindley</strain>
    </source>
</reference>
<keyword evidence="1" id="KW-1133">Transmembrane helix</keyword>
<evidence type="ECO:0000256" key="1">
    <source>
        <dbReference type="SAM" id="Phobius"/>
    </source>
</evidence>
<protein>
    <submittedName>
        <fullName evidence="3">G_PROTEIN_RECEP_F1_2 domain-containing protein</fullName>
    </submittedName>
</protein>
<dbReference type="WBParaSite" id="GPLIN_000516600">
    <property type="protein sequence ID" value="GPLIN_000516600"/>
    <property type="gene ID" value="GPLIN_000516600"/>
</dbReference>
<organism evidence="2 3">
    <name type="scientific">Globodera pallida</name>
    <name type="common">Potato cyst nematode worm</name>
    <name type="synonym">Heterodera pallida</name>
    <dbReference type="NCBI Taxonomy" id="36090"/>
    <lineage>
        <taxon>Eukaryota</taxon>
        <taxon>Metazoa</taxon>
        <taxon>Ecdysozoa</taxon>
        <taxon>Nematoda</taxon>
        <taxon>Chromadorea</taxon>
        <taxon>Rhabditida</taxon>
        <taxon>Tylenchina</taxon>
        <taxon>Tylenchomorpha</taxon>
        <taxon>Tylenchoidea</taxon>
        <taxon>Heteroderidae</taxon>
        <taxon>Heteroderinae</taxon>
        <taxon>Globodera</taxon>
    </lineage>
</organism>
<keyword evidence="2" id="KW-1185">Reference proteome</keyword>
<keyword evidence="1" id="KW-0812">Transmembrane</keyword>
<proteinExistence type="predicted"/>
<evidence type="ECO:0000313" key="3">
    <source>
        <dbReference type="WBParaSite" id="GPLIN_000516600"/>
    </source>
</evidence>
<feature type="transmembrane region" description="Helical" evidence="1">
    <location>
        <begin position="20"/>
        <end position="44"/>
    </location>
</feature>
<dbReference type="Proteomes" id="UP000050741">
    <property type="component" value="Unassembled WGS sequence"/>
</dbReference>
<dbReference type="AlphaFoldDB" id="A0A183BX27"/>